<evidence type="ECO:0000313" key="1">
    <source>
        <dbReference type="EMBL" id="GIN21142.1"/>
    </source>
</evidence>
<organism evidence="1 2">
    <name type="scientific">Siminovitchia fordii</name>
    <dbReference type="NCBI Taxonomy" id="254759"/>
    <lineage>
        <taxon>Bacteria</taxon>
        <taxon>Bacillati</taxon>
        <taxon>Bacillota</taxon>
        <taxon>Bacilli</taxon>
        <taxon>Bacillales</taxon>
        <taxon>Bacillaceae</taxon>
        <taxon>Siminovitchia</taxon>
    </lineage>
</organism>
<name>A0ABQ4K5Y3_9BACI</name>
<accession>A0ABQ4K5Y3</accession>
<dbReference type="Proteomes" id="UP000680279">
    <property type="component" value="Unassembled WGS sequence"/>
</dbReference>
<gene>
    <name evidence="1" type="ORF">J1TS3_22760</name>
</gene>
<evidence type="ECO:0000313" key="2">
    <source>
        <dbReference type="Proteomes" id="UP000680279"/>
    </source>
</evidence>
<protein>
    <submittedName>
        <fullName evidence="1">Uncharacterized protein</fullName>
    </submittedName>
</protein>
<reference evidence="1 2" key="1">
    <citation type="submission" date="2021-03" db="EMBL/GenBank/DDBJ databases">
        <title>Antimicrobial resistance genes in bacteria isolated from Japanese honey, and their potential for conferring macrolide and lincosamide resistance in the American foulbrood pathogen Paenibacillus larvae.</title>
        <authorList>
            <person name="Okamoto M."/>
            <person name="Kumagai M."/>
            <person name="Kanamori H."/>
            <person name="Takamatsu D."/>
        </authorList>
    </citation>
    <scope>NUCLEOTIDE SEQUENCE [LARGE SCALE GENOMIC DNA]</scope>
    <source>
        <strain evidence="1 2">J1TS3</strain>
    </source>
</reference>
<sequence>MDQGTRYKTWTCMILLGHVVMLCKVERSLIRLLSREGTITGRAGMVTDQGILYIVGKLTPSGMISYIEKLRMQSTFRLKNMLLHLEI</sequence>
<proteinExistence type="predicted"/>
<comment type="caution">
    <text evidence="1">The sequence shown here is derived from an EMBL/GenBank/DDBJ whole genome shotgun (WGS) entry which is preliminary data.</text>
</comment>
<dbReference type="EMBL" id="BOQT01000007">
    <property type="protein sequence ID" value="GIN21142.1"/>
    <property type="molecule type" value="Genomic_DNA"/>
</dbReference>
<keyword evidence="2" id="KW-1185">Reference proteome</keyword>